<evidence type="ECO:0000256" key="9">
    <source>
        <dbReference type="ARBA" id="ARBA00022764"/>
    </source>
</evidence>
<evidence type="ECO:0000256" key="4">
    <source>
        <dbReference type="ARBA" id="ARBA00005250"/>
    </source>
</evidence>
<evidence type="ECO:0000256" key="5">
    <source>
        <dbReference type="ARBA" id="ARBA00011245"/>
    </source>
</evidence>
<feature type="domain" description="Metallo-beta-lactamase" evidence="13">
    <location>
        <begin position="39"/>
        <end position="207"/>
    </location>
</feature>
<keyword evidence="12" id="KW-0046">Antibiotic resistance</keyword>
<evidence type="ECO:0000256" key="1">
    <source>
        <dbReference type="ARBA" id="ARBA00001526"/>
    </source>
</evidence>
<accession>A0A5P9NMI9</accession>
<evidence type="ECO:0000256" key="8">
    <source>
        <dbReference type="ARBA" id="ARBA00022729"/>
    </source>
</evidence>
<dbReference type="NCBIfam" id="NF012229">
    <property type="entry name" value="bla_class_B_core"/>
    <property type="match status" value="1"/>
</dbReference>
<evidence type="ECO:0000256" key="2">
    <source>
        <dbReference type="ARBA" id="ARBA00001947"/>
    </source>
</evidence>
<dbReference type="OrthoDB" id="420651at2"/>
<dbReference type="EMBL" id="CP036422">
    <property type="protein sequence ID" value="QFU77050.1"/>
    <property type="molecule type" value="Genomic_DNA"/>
</dbReference>
<keyword evidence="7" id="KW-0479">Metal-binding</keyword>
<evidence type="ECO:0000313" key="15">
    <source>
        <dbReference type="Proteomes" id="UP000326287"/>
    </source>
</evidence>
<dbReference type="InterPro" id="IPR036866">
    <property type="entry name" value="RibonucZ/Hydroxyglut_hydro"/>
</dbReference>
<dbReference type="RefSeq" id="WP_153240188.1">
    <property type="nucleotide sequence ID" value="NZ_CP036422.1"/>
</dbReference>
<comment type="catalytic activity">
    <reaction evidence="1">
        <text>a beta-lactam + H2O = a substituted beta-amino acid</text>
        <dbReference type="Rhea" id="RHEA:20401"/>
        <dbReference type="ChEBI" id="CHEBI:15377"/>
        <dbReference type="ChEBI" id="CHEBI:35627"/>
        <dbReference type="ChEBI" id="CHEBI:140347"/>
        <dbReference type="EC" id="3.5.2.6"/>
    </reaction>
</comment>
<reference evidence="14 15" key="1">
    <citation type="submission" date="2019-02" db="EMBL/GenBank/DDBJ databases">
        <authorList>
            <person name="Li S.-H."/>
        </authorList>
    </citation>
    <scope>NUCLEOTIDE SEQUENCE [LARGE SCALE GENOMIC DNA]</scope>
    <source>
        <strain evidence="14 15">IMCC14385</strain>
    </source>
</reference>
<comment type="cofactor">
    <cofactor evidence="2">
        <name>Zn(2+)</name>
        <dbReference type="ChEBI" id="CHEBI:29105"/>
    </cofactor>
</comment>
<dbReference type="Pfam" id="PF00753">
    <property type="entry name" value="Lactamase_B"/>
    <property type="match status" value="1"/>
</dbReference>
<comment type="subunit">
    <text evidence="5">Monomer.</text>
</comment>
<dbReference type="Gene3D" id="3.60.15.10">
    <property type="entry name" value="Ribonuclease Z/Hydroxyacylglutathione hydrolase-like"/>
    <property type="match status" value="1"/>
</dbReference>
<dbReference type="PANTHER" id="PTHR42951:SF4">
    <property type="entry name" value="ACYL-COENZYME A THIOESTERASE MBLAC2"/>
    <property type="match status" value="1"/>
</dbReference>
<evidence type="ECO:0000259" key="13">
    <source>
        <dbReference type="SMART" id="SM00849"/>
    </source>
</evidence>
<evidence type="ECO:0000256" key="6">
    <source>
        <dbReference type="ARBA" id="ARBA00012865"/>
    </source>
</evidence>
<dbReference type="InterPro" id="IPR058199">
    <property type="entry name" value="BlaB//VIM/IMP-1"/>
</dbReference>
<dbReference type="EC" id="3.5.2.6" evidence="6"/>
<proteinExistence type="inferred from homology"/>
<dbReference type="AlphaFoldDB" id="A0A5P9NMI9"/>
<dbReference type="SUPFAM" id="SSF56281">
    <property type="entry name" value="Metallo-hydrolase/oxidoreductase"/>
    <property type="match status" value="1"/>
</dbReference>
<organism evidence="14 15">
    <name type="scientific">Halioglobus maricola</name>
    <dbReference type="NCBI Taxonomy" id="2601894"/>
    <lineage>
        <taxon>Bacteria</taxon>
        <taxon>Pseudomonadati</taxon>
        <taxon>Pseudomonadota</taxon>
        <taxon>Gammaproteobacteria</taxon>
        <taxon>Cellvibrionales</taxon>
        <taxon>Halieaceae</taxon>
        <taxon>Halioglobus</taxon>
    </lineage>
</organism>
<keyword evidence="15" id="KW-1185">Reference proteome</keyword>
<sequence length="233" mass="25080">MAIATEAGPDDGEMEIRKLASGVYLHTSYAALPNIGFYPSNGLVVVRDQQAYLIDTPWLVPDTGELLRWVEAQGWELQASISTHYHEDRASGIATLNERDIPTWAFAMTNEFLQAGGSATAAHTFDGEGVWLLQDEIYAWYPGGGHTADNIVVWLPREKILVGGCLVRAADARSMGNTADADIAAWAGSALRVQEKFHEAVTVLPGHGAPGGLELLTHTADLAIEIGSDNPNE</sequence>
<dbReference type="KEGG" id="halc:EY643_16110"/>
<keyword evidence="9" id="KW-0574">Periplasm</keyword>
<evidence type="ECO:0000313" key="14">
    <source>
        <dbReference type="EMBL" id="QFU77050.1"/>
    </source>
</evidence>
<dbReference type="GO" id="GO:0017001">
    <property type="term" value="P:antibiotic catabolic process"/>
    <property type="evidence" value="ECO:0007669"/>
    <property type="project" value="UniProtKB-ARBA"/>
</dbReference>
<gene>
    <name evidence="14" type="primary">bla</name>
    <name evidence="14" type="ORF">EY643_16110</name>
</gene>
<dbReference type="PANTHER" id="PTHR42951">
    <property type="entry name" value="METALLO-BETA-LACTAMASE DOMAIN-CONTAINING"/>
    <property type="match status" value="1"/>
</dbReference>
<keyword evidence="10" id="KW-0378">Hydrolase</keyword>
<comment type="subcellular location">
    <subcellularLocation>
        <location evidence="3">Periplasm</location>
    </subcellularLocation>
</comment>
<dbReference type="Proteomes" id="UP000326287">
    <property type="component" value="Chromosome"/>
</dbReference>
<keyword evidence="11" id="KW-0862">Zinc</keyword>
<evidence type="ECO:0000256" key="7">
    <source>
        <dbReference type="ARBA" id="ARBA00022723"/>
    </source>
</evidence>
<dbReference type="NCBIfam" id="NF033088">
    <property type="entry name" value="bla_subclass_B1"/>
    <property type="match status" value="1"/>
</dbReference>
<comment type="similarity">
    <text evidence="4">Belongs to the metallo-beta-lactamase superfamily. Class-B beta-lactamase family.</text>
</comment>
<evidence type="ECO:0000256" key="10">
    <source>
        <dbReference type="ARBA" id="ARBA00022801"/>
    </source>
</evidence>
<protein>
    <recommendedName>
        <fullName evidence="6">beta-lactamase</fullName>
        <ecNumber evidence="6">3.5.2.6</ecNumber>
    </recommendedName>
</protein>
<dbReference type="SMART" id="SM00849">
    <property type="entry name" value="Lactamase_B"/>
    <property type="match status" value="1"/>
</dbReference>
<keyword evidence="8" id="KW-0732">Signal</keyword>
<evidence type="ECO:0000256" key="12">
    <source>
        <dbReference type="ARBA" id="ARBA00023251"/>
    </source>
</evidence>
<dbReference type="InterPro" id="IPR001279">
    <property type="entry name" value="Metallo-B-lactamas"/>
</dbReference>
<evidence type="ECO:0000256" key="3">
    <source>
        <dbReference type="ARBA" id="ARBA00004418"/>
    </source>
</evidence>
<dbReference type="InterPro" id="IPR050855">
    <property type="entry name" value="NDM-1-like"/>
</dbReference>
<name>A0A5P9NMI9_9GAMM</name>
<evidence type="ECO:0000256" key="11">
    <source>
        <dbReference type="ARBA" id="ARBA00022833"/>
    </source>
</evidence>